<dbReference type="InterPro" id="IPR047164">
    <property type="entry name" value="OX2G-like"/>
</dbReference>
<dbReference type="GO" id="GO:0034113">
    <property type="term" value="P:heterotypic cell-cell adhesion"/>
    <property type="evidence" value="ECO:0000318"/>
    <property type="project" value="GO_Central"/>
</dbReference>
<dbReference type="Bgee" id="ENSOANG00000041479">
    <property type="expression patterns" value="Expressed in ovary and 4 other cell types or tissues"/>
</dbReference>
<evidence type="ECO:0000256" key="7">
    <source>
        <dbReference type="ARBA" id="ARBA00023180"/>
    </source>
</evidence>
<dbReference type="InterPro" id="IPR013162">
    <property type="entry name" value="CD80_C2-set"/>
</dbReference>
<dbReference type="GO" id="GO:0098632">
    <property type="term" value="F:cell-cell adhesion mediator activity"/>
    <property type="evidence" value="ECO:0000318"/>
    <property type="project" value="GO_Central"/>
</dbReference>
<evidence type="ECO:0000256" key="6">
    <source>
        <dbReference type="ARBA" id="ARBA00023157"/>
    </source>
</evidence>
<dbReference type="CDD" id="cd05846">
    <property type="entry name" value="IgV_1_MRC-OX-2_like"/>
    <property type="match status" value="1"/>
</dbReference>
<dbReference type="GO" id="GO:0009986">
    <property type="term" value="C:cell surface"/>
    <property type="evidence" value="ECO:0000318"/>
    <property type="project" value="GO_Central"/>
</dbReference>
<dbReference type="PANTHER" id="PTHR46841:SF7">
    <property type="entry name" value="IG-LIKE DOMAIN-CONTAINING PROTEIN"/>
    <property type="match status" value="1"/>
</dbReference>
<dbReference type="RefSeq" id="XP_007654882.1">
    <property type="nucleotide sequence ID" value="XM_007656692.3"/>
</dbReference>
<evidence type="ECO:0000313" key="12">
    <source>
        <dbReference type="Ensembl" id="ENSOANP00000049754.1"/>
    </source>
</evidence>
<feature type="chain" id="PRO_5026108653" description="Ig-like domain-containing protein" evidence="10">
    <location>
        <begin position="19"/>
        <end position="302"/>
    </location>
</feature>
<dbReference type="Gene3D" id="2.60.40.10">
    <property type="entry name" value="Immunoglobulins"/>
    <property type="match status" value="2"/>
</dbReference>
<evidence type="ECO:0000256" key="3">
    <source>
        <dbReference type="ARBA" id="ARBA00022729"/>
    </source>
</evidence>
<keyword evidence="6" id="KW-1015">Disulfide bond</keyword>
<keyword evidence="4 9" id="KW-1133">Transmembrane helix</keyword>
<dbReference type="GO" id="GO:0050776">
    <property type="term" value="P:regulation of immune response"/>
    <property type="evidence" value="ECO:0007669"/>
    <property type="project" value="InterPro"/>
</dbReference>
<evidence type="ECO:0000256" key="9">
    <source>
        <dbReference type="SAM" id="Phobius"/>
    </source>
</evidence>
<feature type="domain" description="Ig-like" evidence="11">
    <location>
        <begin position="32"/>
        <end position="109"/>
    </location>
</feature>
<dbReference type="PANTHER" id="PTHR46841">
    <property type="entry name" value="OX-2 MEMBRANE GLYCOPROTEIN"/>
    <property type="match status" value="1"/>
</dbReference>
<dbReference type="KEGG" id="oaa:103165249"/>
<dbReference type="GeneTree" id="ENSGT00530000063970"/>
<dbReference type="InterPro" id="IPR003599">
    <property type="entry name" value="Ig_sub"/>
</dbReference>
<evidence type="ECO:0000259" key="11">
    <source>
        <dbReference type="PROSITE" id="PS50835"/>
    </source>
</evidence>
<comment type="subcellular location">
    <subcellularLocation>
        <location evidence="1">Membrane</location>
        <topology evidence="1">Single-pass membrane protein</topology>
    </subcellularLocation>
</comment>
<dbReference type="Ensembl" id="ENSOANT00000074750.1">
    <property type="protein sequence ID" value="ENSOANP00000049754.1"/>
    <property type="gene ID" value="ENSOANG00000041479.1"/>
</dbReference>
<dbReference type="GO" id="GO:0043031">
    <property type="term" value="P:negative regulation of macrophage activation"/>
    <property type="evidence" value="ECO:0007669"/>
    <property type="project" value="InterPro"/>
</dbReference>
<protein>
    <recommendedName>
        <fullName evidence="11">Ig-like domain-containing protein</fullName>
    </recommendedName>
</protein>
<evidence type="ECO:0000256" key="4">
    <source>
        <dbReference type="ARBA" id="ARBA00022989"/>
    </source>
</evidence>
<dbReference type="OrthoDB" id="8749387at2759"/>
<dbReference type="SUPFAM" id="SSF48726">
    <property type="entry name" value="Immunoglobulin"/>
    <property type="match status" value="2"/>
</dbReference>
<dbReference type="AlphaFoldDB" id="A0A6I8PAH0"/>
<name>A0A6I8PAH0_ORNAN</name>
<reference evidence="12" key="2">
    <citation type="submission" date="2025-08" db="UniProtKB">
        <authorList>
            <consortium name="Ensembl"/>
        </authorList>
    </citation>
    <scope>IDENTIFICATION</scope>
    <source>
        <strain evidence="12">Glennie</strain>
    </source>
</reference>
<reference evidence="12 13" key="1">
    <citation type="journal article" date="2008" name="Nature">
        <title>Genome analysis of the platypus reveals unique signatures of evolution.</title>
        <authorList>
            <person name="Warren W.C."/>
            <person name="Hillier L.W."/>
            <person name="Marshall Graves J.A."/>
            <person name="Birney E."/>
            <person name="Ponting C.P."/>
            <person name="Grutzner F."/>
            <person name="Belov K."/>
            <person name="Miller W."/>
            <person name="Clarke L."/>
            <person name="Chinwalla A.T."/>
            <person name="Yang S.P."/>
            <person name="Heger A."/>
            <person name="Locke D.P."/>
            <person name="Miethke P."/>
            <person name="Waters P.D."/>
            <person name="Veyrunes F."/>
            <person name="Fulton L."/>
            <person name="Fulton B."/>
            <person name="Graves T."/>
            <person name="Wallis J."/>
            <person name="Puente X.S."/>
            <person name="Lopez-Otin C."/>
            <person name="Ordonez G.R."/>
            <person name="Eichler E.E."/>
            <person name="Chen L."/>
            <person name="Cheng Z."/>
            <person name="Deakin J.E."/>
            <person name="Alsop A."/>
            <person name="Thompson K."/>
            <person name="Kirby P."/>
            <person name="Papenfuss A.T."/>
            <person name="Wakefield M.J."/>
            <person name="Olender T."/>
            <person name="Lancet D."/>
            <person name="Huttley G.A."/>
            <person name="Smit A.F."/>
            <person name="Pask A."/>
            <person name="Temple-Smith P."/>
            <person name="Batzer M.A."/>
            <person name="Walker J.A."/>
            <person name="Konkel M.K."/>
            <person name="Harris R.S."/>
            <person name="Whittington C.M."/>
            <person name="Wong E.S."/>
            <person name="Gemmell N.J."/>
            <person name="Buschiazzo E."/>
            <person name="Vargas Jentzsch I.M."/>
            <person name="Merkel A."/>
            <person name="Schmitz J."/>
            <person name="Zemann A."/>
            <person name="Churakov G."/>
            <person name="Kriegs J.O."/>
            <person name="Brosius J."/>
            <person name="Murchison E.P."/>
            <person name="Sachidanandam R."/>
            <person name="Smith C."/>
            <person name="Hannon G.J."/>
            <person name="Tsend-Ayush E."/>
            <person name="McMillan D."/>
            <person name="Attenborough R."/>
            <person name="Rens W."/>
            <person name="Ferguson-Smith M."/>
            <person name="Lefevre C.M."/>
            <person name="Sharp J.A."/>
            <person name="Nicholas K.R."/>
            <person name="Ray D.A."/>
            <person name="Kube M."/>
            <person name="Reinhardt R."/>
            <person name="Pringle T.H."/>
            <person name="Taylor J."/>
            <person name="Jones R.C."/>
            <person name="Nixon B."/>
            <person name="Dacheux J.L."/>
            <person name="Niwa H."/>
            <person name="Sekita Y."/>
            <person name="Huang X."/>
            <person name="Stark A."/>
            <person name="Kheradpour P."/>
            <person name="Kellis M."/>
            <person name="Flicek P."/>
            <person name="Chen Y."/>
            <person name="Webber C."/>
            <person name="Hardison R."/>
            <person name="Nelson J."/>
            <person name="Hallsworth-Pepin K."/>
            <person name="Delehaunty K."/>
            <person name="Markovic C."/>
            <person name="Minx P."/>
            <person name="Feng Y."/>
            <person name="Kremitzki C."/>
            <person name="Mitreva M."/>
            <person name="Glasscock J."/>
            <person name="Wylie T."/>
            <person name="Wohldmann P."/>
            <person name="Thiru P."/>
            <person name="Nhan M.N."/>
            <person name="Pohl C.S."/>
            <person name="Smith S.M."/>
            <person name="Hou S."/>
            <person name="Nefedov M."/>
            <person name="de Jong P.J."/>
            <person name="Renfree M.B."/>
            <person name="Mardis E.R."/>
            <person name="Wilson R.K."/>
        </authorList>
    </citation>
    <scope>NUCLEOTIDE SEQUENCE [LARGE SCALE GENOMIC DNA]</scope>
    <source>
        <strain evidence="12 13">Glennie</strain>
    </source>
</reference>
<dbReference type="InParanoid" id="A0A6I8PAH0"/>
<keyword evidence="13" id="KW-1185">Reference proteome</keyword>
<feature type="transmembrane region" description="Helical" evidence="9">
    <location>
        <begin position="235"/>
        <end position="259"/>
    </location>
</feature>
<reference evidence="12" key="3">
    <citation type="submission" date="2025-09" db="UniProtKB">
        <authorList>
            <consortium name="Ensembl"/>
        </authorList>
    </citation>
    <scope>IDENTIFICATION</scope>
    <source>
        <strain evidence="12">Glennie</strain>
    </source>
</reference>
<evidence type="ECO:0000256" key="2">
    <source>
        <dbReference type="ARBA" id="ARBA00022692"/>
    </source>
</evidence>
<dbReference type="SMART" id="SM00409">
    <property type="entry name" value="IG"/>
    <property type="match status" value="1"/>
</dbReference>
<dbReference type="InterPro" id="IPR013783">
    <property type="entry name" value="Ig-like_fold"/>
</dbReference>
<organism evidence="12 13">
    <name type="scientific">Ornithorhynchus anatinus</name>
    <name type="common">Duckbill platypus</name>
    <dbReference type="NCBI Taxonomy" id="9258"/>
    <lineage>
        <taxon>Eukaryota</taxon>
        <taxon>Metazoa</taxon>
        <taxon>Chordata</taxon>
        <taxon>Craniata</taxon>
        <taxon>Vertebrata</taxon>
        <taxon>Euteleostomi</taxon>
        <taxon>Mammalia</taxon>
        <taxon>Monotremata</taxon>
        <taxon>Ornithorhynchidae</taxon>
        <taxon>Ornithorhynchus</taxon>
    </lineage>
</organism>
<keyword evidence="3 10" id="KW-0732">Signal</keyword>
<evidence type="ECO:0000256" key="5">
    <source>
        <dbReference type="ARBA" id="ARBA00023136"/>
    </source>
</evidence>
<dbReference type="OMA" id="FHENPIT"/>
<keyword evidence="8" id="KW-0393">Immunoglobulin domain</keyword>
<evidence type="ECO:0000256" key="8">
    <source>
        <dbReference type="ARBA" id="ARBA00023319"/>
    </source>
</evidence>
<evidence type="ECO:0000256" key="1">
    <source>
        <dbReference type="ARBA" id="ARBA00004167"/>
    </source>
</evidence>
<dbReference type="GO" id="GO:0043025">
    <property type="term" value="C:neuronal cell body"/>
    <property type="evidence" value="ECO:0000318"/>
    <property type="project" value="GO_Central"/>
</dbReference>
<dbReference type="GO" id="GO:0150079">
    <property type="term" value="P:negative regulation of neuroinflammatory response"/>
    <property type="evidence" value="ECO:0000318"/>
    <property type="project" value="GO_Central"/>
</dbReference>
<evidence type="ECO:0000313" key="13">
    <source>
        <dbReference type="Proteomes" id="UP000002279"/>
    </source>
</evidence>
<dbReference type="InterPro" id="IPR036179">
    <property type="entry name" value="Ig-like_dom_sf"/>
</dbReference>
<dbReference type="Pfam" id="PF08205">
    <property type="entry name" value="C2-set_2"/>
    <property type="match status" value="1"/>
</dbReference>
<dbReference type="InterPro" id="IPR007110">
    <property type="entry name" value="Ig-like_dom"/>
</dbReference>
<dbReference type="Pfam" id="PF07686">
    <property type="entry name" value="V-set"/>
    <property type="match status" value="1"/>
</dbReference>
<accession>A0A6I8PAH0</accession>
<keyword evidence="5 9" id="KW-0472">Membrane</keyword>
<dbReference type="SMART" id="SM00406">
    <property type="entry name" value="IGv"/>
    <property type="match status" value="1"/>
</dbReference>
<dbReference type="InterPro" id="IPR013106">
    <property type="entry name" value="Ig_V-set"/>
</dbReference>
<dbReference type="GO" id="GO:0016020">
    <property type="term" value="C:membrane"/>
    <property type="evidence" value="ECO:0007669"/>
    <property type="project" value="UniProtKB-SubCell"/>
</dbReference>
<sequence>MWWASIFILAAWSTVAGSMEVIHRKELSTTVGGNVTLHCQLSQDKEVLQITWQKESGRTSENIATASPSHGFRLMGRYLNRASLRTEGWDSSALTLHSASLEDEGCYKCIFNVFPSSPVEGRMCLKIHVISEPQVEIRSLSQVGDKKESEMLAVSCLAMGKPAPEITWDLPHGYHGGLQLHHIWHSNQMVTVISNFTHSPSWPPPEKPATCVIHHPALIMEIKLPLPPLHNQKGYMGEIGICFAVLLFVHLGLLGYCFWKRKPWQERQDHSWLWVLPCYWALGEANPNTDEGKSAPTCSIQG</sequence>
<dbReference type="InterPro" id="IPR033321">
    <property type="entry name" value="CD200_Ig_V_dom"/>
</dbReference>
<dbReference type="Proteomes" id="UP000002279">
    <property type="component" value="Chromosome 17"/>
</dbReference>
<dbReference type="GeneID" id="103165249"/>
<keyword evidence="2 9" id="KW-0812">Transmembrane</keyword>
<dbReference type="GO" id="GO:0030424">
    <property type="term" value="C:axon"/>
    <property type="evidence" value="ECO:0000318"/>
    <property type="project" value="GO_Central"/>
</dbReference>
<dbReference type="PROSITE" id="PS50835">
    <property type="entry name" value="IG_LIKE"/>
    <property type="match status" value="1"/>
</dbReference>
<gene>
    <name evidence="12" type="primary">LOC103165249</name>
</gene>
<feature type="signal peptide" evidence="10">
    <location>
        <begin position="1"/>
        <end position="18"/>
    </location>
</feature>
<proteinExistence type="predicted"/>
<keyword evidence="7" id="KW-0325">Glycoprotein</keyword>
<evidence type="ECO:0000256" key="10">
    <source>
        <dbReference type="SAM" id="SignalP"/>
    </source>
</evidence>